<evidence type="ECO:0000313" key="3">
    <source>
        <dbReference type="EMBL" id="TQJ02794.1"/>
    </source>
</evidence>
<comment type="similarity">
    <text evidence="1">Belongs to the AHA1 family.</text>
</comment>
<evidence type="ECO:0000256" key="1">
    <source>
        <dbReference type="ARBA" id="ARBA00006817"/>
    </source>
</evidence>
<evidence type="ECO:0000313" key="4">
    <source>
        <dbReference type="Proteomes" id="UP000320876"/>
    </source>
</evidence>
<gene>
    <name evidence="3" type="ORF">FB471_2539</name>
</gene>
<dbReference type="InterPro" id="IPR023393">
    <property type="entry name" value="START-like_dom_sf"/>
</dbReference>
<organism evidence="3 4">
    <name type="scientific">Amycolatopsis cihanbeyliensis</name>
    <dbReference type="NCBI Taxonomy" id="1128664"/>
    <lineage>
        <taxon>Bacteria</taxon>
        <taxon>Bacillati</taxon>
        <taxon>Actinomycetota</taxon>
        <taxon>Actinomycetes</taxon>
        <taxon>Pseudonocardiales</taxon>
        <taxon>Pseudonocardiaceae</taxon>
        <taxon>Amycolatopsis</taxon>
    </lineage>
</organism>
<comment type="caution">
    <text evidence="3">The sequence shown here is derived from an EMBL/GenBank/DDBJ whole genome shotgun (WGS) entry which is preliminary data.</text>
</comment>
<accession>A0A542DIG1</accession>
<sequence>MTEHRNPTTITAQPGTPFVDIEREFEAPAARVFRAWTDPEALVHWLGPREMDMKVIEYDARPGGKYRYVHTDPDGAEFGFHGVFHEVTESERLVQTFEFEGAPGAPCLESLSFEDLGDRTRVRTHSVFTSVEARDMAVESGMERGITDSMERLDELLR</sequence>
<dbReference type="OrthoDB" id="5185819at2"/>
<dbReference type="Proteomes" id="UP000320876">
    <property type="component" value="Unassembled WGS sequence"/>
</dbReference>
<name>A0A542DIG1_AMYCI</name>
<dbReference type="Gene3D" id="3.30.530.20">
    <property type="match status" value="1"/>
</dbReference>
<proteinExistence type="inferred from homology"/>
<dbReference type="SUPFAM" id="SSF55961">
    <property type="entry name" value="Bet v1-like"/>
    <property type="match status" value="1"/>
</dbReference>
<protein>
    <submittedName>
        <fullName evidence="3">Uncharacterized protein YndB with AHSA1/START domain</fullName>
    </submittedName>
</protein>
<dbReference type="InterPro" id="IPR013538">
    <property type="entry name" value="ASHA1/2-like_C"/>
</dbReference>
<dbReference type="EMBL" id="VFML01000001">
    <property type="protein sequence ID" value="TQJ02794.1"/>
    <property type="molecule type" value="Genomic_DNA"/>
</dbReference>
<keyword evidence="4" id="KW-1185">Reference proteome</keyword>
<feature type="domain" description="Activator of Hsp90 ATPase homologue 1/2-like C-terminal" evidence="2">
    <location>
        <begin position="27"/>
        <end position="157"/>
    </location>
</feature>
<dbReference type="Pfam" id="PF08327">
    <property type="entry name" value="AHSA1"/>
    <property type="match status" value="1"/>
</dbReference>
<dbReference type="AlphaFoldDB" id="A0A542DIG1"/>
<dbReference type="CDD" id="cd07826">
    <property type="entry name" value="SRPBCC_CalC_Aha1-like_9"/>
    <property type="match status" value="1"/>
</dbReference>
<evidence type="ECO:0000259" key="2">
    <source>
        <dbReference type="Pfam" id="PF08327"/>
    </source>
</evidence>
<reference evidence="3 4" key="1">
    <citation type="submission" date="2019-06" db="EMBL/GenBank/DDBJ databases">
        <title>Sequencing the genomes of 1000 actinobacteria strains.</title>
        <authorList>
            <person name="Klenk H.-P."/>
        </authorList>
    </citation>
    <scope>NUCLEOTIDE SEQUENCE [LARGE SCALE GENOMIC DNA]</scope>
    <source>
        <strain evidence="3 4">DSM 45679</strain>
    </source>
</reference>
<dbReference type="RefSeq" id="WP_141998058.1">
    <property type="nucleotide sequence ID" value="NZ_VFML01000001.1"/>
</dbReference>